<proteinExistence type="predicted"/>
<dbReference type="InterPro" id="IPR036163">
    <property type="entry name" value="HMA_dom_sf"/>
</dbReference>
<sequence length="254" mass="27415">MKHVLLKALLLTGFLLALSGGARAAEQTVVLKVDMWCPSCPYIIKRSLMDVDGVEEVAAVLGEFALADAGYQPHGRGIGREVPGHLVQRSVRKHNKRRNSPTTGEAGSDVPQLFEQIEIVIGDNFPPAGAGLFGRWARLGAFLLEHLELRPSEQHVSAFRGDPQRRIFPPVQKQAALSDEIVHNPPPPPLVLAPFLPDPVSLDAVVAELSDLLGIRADDNIHDMPGPEPLGGPHDCGHDHLGLDGRVNSLDIPC</sequence>
<dbReference type="Gene3D" id="3.30.70.100">
    <property type="match status" value="1"/>
</dbReference>
<dbReference type="AlphaFoldDB" id="A0A0F8YIQ0"/>
<feature type="non-terminal residue" evidence="1">
    <location>
        <position position="254"/>
    </location>
</feature>
<gene>
    <name evidence="1" type="ORF">LCGC14_3088660</name>
</gene>
<reference evidence="1" key="1">
    <citation type="journal article" date="2015" name="Nature">
        <title>Complex archaea that bridge the gap between prokaryotes and eukaryotes.</title>
        <authorList>
            <person name="Spang A."/>
            <person name="Saw J.H."/>
            <person name="Jorgensen S.L."/>
            <person name="Zaremba-Niedzwiedzka K."/>
            <person name="Martijn J."/>
            <person name="Lind A.E."/>
            <person name="van Eijk R."/>
            <person name="Schleper C."/>
            <person name="Guy L."/>
            <person name="Ettema T.J."/>
        </authorList>
    </citation>
    <scope>NUCLEOTIDE SEQUENCE</scope>
</reference>
<evidence type="ECO:0008006" key="2">
    <source>
        <dbReference type="Google" id="ProtNLM"/>
    </source>
</evidence>
<comment type="caution">
    <text evidence="1">The sequence shown here is derived from an EMBL/GenBank/DDBJ whole genome shotgun (WGS) entry which is preliminary data.</text>
</comment>
<protein>
    <recommendedName>
        <fullName evidence="2">HMA domain-containing protein</fullName>
    </recommendedName>
</protein>
<evidence type="ECO:0000313" key="1">
    <source>
        <dbReference type="EMBL" id="KKK54049.1"/>
    </source>
</evidence>
<name>A0A0F8YIQ0_9ZZZZ</name>
<dbReference type="EMBL" id="LAZR01066199">
    <property type="protein sequence ID" value="KKK54049.1"/>
    <property type="molecule type" value="Genomic_DNA"/>
</dbReference>
<dbReference type="SUPFAM" id="SSF55008">
    <property type="entry name" value="HMA, heavy metal-associated domain"/>
    <property type="match status" value="1"/>
</dbReference>
<organism evidence="1">
    <name type="scientific">marine sediment metagenome</name>
    <dbReference type="NCBI Taxonomy" id="412755"/>
    <lineage>
        <taxon>unclassified sequences</taxon>
        <taxon>metagenomes</taxon>
        <taxon>ecological metagenomes</taxon>
    </lineage>
</organism>
<dbReference type="GO" id="GO:0046872">
    <property type="term" value="F:metal ion binding"/>
    <property type="evidence" value="ECO:0007669"/>
    <property type="project" value="InterPro"/>
</dbReference>
<accession>A0A0F8YIQ0</accession>